<evidence type="ECO:0000313" key="2">
    <source>
        <dbReference type="Proteomes" id="UP000184699"/>
    </source>
</evidence>
<dbReference type="Proteomes" id="UP000184699">
    <property type="component" value="Unassembled WGS sequence"/>
</dbReference>
<proteinExistence type="predicted"/>
<name>A0A1N6DLT4_9MICO</name>
<dbReference type="EMBL" id="FSRJ01000001">
    <property type="protein sequence ID" value="SIN71706.1"/>
    <property type="molecule type" value="Genomic_DNA"/>
</dbReference>
<dbReference type="OrthoDB" id="4211237at2"/>
<keyword evidence="2" id="KW-1185">Reference proteome</keyword>
<gene>
    <name evidence="1" type="ORF">SAMN05443544_0436</name>
</gene>
<dbReference type="AlphaFoldDB" id="A0A1N6DLT4"/>
<sequence length="186" mass="21133">MAQEKLFPERQRCRKCAQKLGGPGVPVYQGLYCTPRCAGMAELVLDAANAPRECKTERGGRWEFKRRYRSEIEIPGKLREDPSTSWYACQHCGHLHIGHSRIDLATETHRVLGDRAALADFLVKSRGNATHKQVAELAKIRPIRLKELEDPTSEKVDLSAFFAVLAVYRIKLAAVLREDRSRRPPR</sequence>
<evidence type="ECO:0000313" key="1">
    <source>
        <dbReference type="EMBL" id="SIN71706.1"/>
    </source>
</evidence>
<organism evidence="1 2">
    <name type="scientific">Agromyces cerinus subsp. cerinus</name>
    <dbReference type="NCBI Taxonomy" id="232089"/>
    <lineage>
        <taxon>Bacteria</taxon>
        <taxon>Bacillati</taxon>
        <taxon>Actinomycetota</taxon>
        <taxon>Actinomycetes</taxon>
        <taxon>Micrococcales</taxon>
        <taxon>Microbacteriaceae</taxon>
        <taxon>Agromyces</taxon>
    </lineage>
</organism>
<accession>A0A1N6DLT4</accession>
<reference evidence="2" key="1">
    <citation type="submission" date="2016-11" db="EMBL/GenBank/DDBJ databases">
        <authorList>
            <person name="Varghese N."/>
            <person name="Submissions S."/>
        </authorList>
    </citation>
    <scope>NUCLEOTIDE SEQUENCE [LARGE SCALE GENOMIC DNA]</scope>
    <source>
        <strain evidence="2">DSM 8595</strain>
    </source>
</reference>
<dbReference type="STRING" id="232089.SAMN05443544_0436"/>
<dbReference type="RefSeq" id="WP_143231343.1">
    <property type="nucleotide sequence ID" value="NZ_FSRJ01000001.1"/>
</dbReference>
<protein>
    <submittedName>
        <fullName evidence="1">Uncharacterized protein</fullName>
    </submittedName>
</protein>